<keyword evidence="5" id="KW-0648">Protein biosynthesis</keyword>
<dbReference type="Gene3D" id="1.20.120.1070">
    <property type="entry name" value="Translation initiation factor eIF-2B, N-terminal domain"/>
    <property type="match status" value="1"/>
</dbReference>
<evidence type="ECO:0000256" key="3">
    <source>
        <dbReference type="ARBA" id="ARBA00022490"/>
    </source>
</evidence>
<dbReference type="InterPro" id="IPR042528">
    <property type="entry name" value="elF-2B_alpha_N"/>
</dbReference>
<dbReference type="EMBL" id="CP119934">
    <property type="protein sequence ID" value="WFD01373.1"/>
    <property type="molecule type" value="Genomic_DNA"/>
</dbReference>
<evidence type="ECO:0000313" key="10">
    <source>
        <dbReference type="EMBL" id="WFD01373.1"/>
    </source>
</evidence>
<comment type="similarity">
    <text evidence="2 9">Belongs to the eIF-2B alpha/beta/delta subunits family.</text>
</comment>
<dbReference type="GO" id="GO:0005829">
    <property type="term" value="C:cytosol"/>
    <property type="evidence" value="ECO:0007669"/>
    <property type="project" value="UniProtKB-SubCell"/>
</dbReference>
<evidence type="ECO:0000256" key="5">
    <source>
        <dbReference type="ARBA" id="ARBA00022917"/>
    </source>
</evidence>
<dbReference type="InterPro" id="IPR037171">
    <property type="entry name" value="NagB/RpiA_transferase-like"/>
</dbReference>
<dbReference type="PANTHER" id="PTHR45860:SF1">
    <property type="entry name" value="TRANSLATION INITIATION FACTOR EIF-2B SUBUNIT ALPHA"/>
    <property type="match status" value="1"/>
</dbReference>
<accession>A0AAF0DVV8</accession>
<comment type="subcellular location">
    <subcellularLocation>
        <location evidence="1">Cytoplasm</location>
        <location evidence="1">Cytosol</location>
    </subcellularLocation>
</comment>
<dbReference type="Pfam" id="PF01008">
    <property type="entry name" value="IF-2B"/>
    <property type="match status" value="1"/>
</dbReference>
<keyword evidence="3" id="KW-0963">Cytoplasm</keyword>
<keyword evidence="4 10" id="KW-0396">Initiation factor</keyword>
<dbReference type="Proteomes" id="UP001214603">
    <property type="component" value="Chromosome 1"/>
</dbReference>
<dbReference type="SUPFAM" id="SSF100950">
    <property type="entry name" value="NagB/RpiA/CoA transferase-like"/>
    <property type="match status" value="1"/>
</dbReference>
<dbReference type="GO" id="GO:0003743">
    <property type="term" value="F:translation initiation factor activity"/>
    <property type="evidence" value="ECO:0007669"/>
    <property type="project" value="UniProtKB-KW"/>
</dbReference>
<dbReference type="AlphaFoldDB" id="A0AAF0DVV8"/>
<evidence type="ECO:0000256" key="7">
    <source>
        <dbReference type="ARBA" id="ARBA00044236"/>
    </source>
</evidence>
<reference evidence="10" key="1">
    <citation type="submission" date="2023-03" db="EMBL/GenBank/DDBJ databases">
        <title>Mating type loci evolution in Malassezia.</title>
        <authorList>
            <person name="Coelho M.A."/>
        </authorList>
    </citation>
    <scope>NUCLEOTIDE SEQUENCE</scope>
    <source>
        <strain evidence="10">CBS 7876</strain>
    </source>
</reference>
<evidence type="ECO:0000256" key="8">
    <source>
        <dbReference type="ARBA" id="ARBA00046432"/>
    </source>
</evidence>
<dbReference type="InterPro" id="IPR000649">
    <property type="entry name" value="IF-2B-related"/>
</dbReference>
<evidence type="ECO:0000256" key="9">
    <source>
        <dbReference type="RuleBase" id="RU003814"/>
    </source>
</evidence>
<dbReference type="GO" id="GO:0005085">
    <property type="term" value="F:guanyl-nucleotide exchange factor activity"/>
    <property type="evidence" value="ECO:0007669"/>
    <property type="project" value="TreeGrafter"/>
</dbReference>
<protein>
    <recommendedName>
        <fullName evidence="6">Translation initiation factor eIF2B subunit alpha</fullName>
    </recommendedName>
    <alternativeName>
        <fullName evidence="7">eIF2B GDP-GTP exchange factor subunit alpha</fullName>
    </alternativeName>
</protein>
<dbReference type="GO" id="GO:0005851">
    <property type="term" value="C:eukaryotic translation initiation factor 2B complex"/>
    <property type="evidence" value="ECO:0007669"/>
    <property type="project" value="TreeGrafter"/>
</dbReference>
<organism evidence="10 11">
    <name type="scientific">Malassezia obtusa</name>
    <dbReference type="NCBI Taxonomy" id="76774"/>
    <lineage>
        <taxon>Eukaryota</taxon>
        <taxon>Fungi</taxon>
        <taxon>Dikarya</taxon>
        <taxon>Basidiomycota</taxon>
        <taxon>Ustilaginomycotina</taxon>
        <taxon>Malasseziomycetes</taxon>
        <taxon>Malasseziales</taxon>
        <taxon>Malasseziaceae</taxon>
        <taxon>Malassezia</taxon>
    </lineage>
</organism>
<dbReference type="InterPro" id="IPR042529">
    <property type="entry name" value="IF_2B-like_C"/>
</dbReference>
<proteinExistence type="inferred from homology"/>
<evidence type="ECO:0000313" key="11">
    <source>
        <dbReference type="Proteomes" id="UP001214603"/>
    </source>
</evidence>
<sequence length="328" mass="35693">MPEAFSIVDAFHSALRDDSELPHPIAAIFALSEMISSSKAETTSELMENIKRASEELKSSLPNPIPASAGLELFMRFVTTKNWAGGDFEAHKQNLITTALEFAHNTVPSCRERITALLLPFIKDDTVILTHAHSRVVMQVLLTAAKTHRKRISVYVTESRPSEHGLRTYRALTEAGIPCTVVLDSAVGYIIHKVDMCLIGAEGVAESGGLFNAVGSYQIGIIAKAARKPVFAAAERCVTTTDHSFKFLRLFPLSQYDTPVASKVLPFPTKADMEQHTEVTERMTPAMEALNPSFDYTLPELVTFIVSDIGILTPSGVSDALLAVYGGA</sequence>
<comment type="subunit">
    <text evidence="8">Component of the translation initiation factor 2B (eIF2B) complex which is a heterodecamer of two sets of five different subunits: alpha, beta, gamma, delta and epsilon. Subunits alpha, beta and delta comprise a regulatory subcomplex and subunits epsilon and gamma comprise a catalytic subcomplex. Within the complex, the hexameric regulatory complex resides at the center, with the two heterodimeric catalytic subcomplexes bound on opposite sides.</text>
</comment>
<evidence type="ECO:0000256" key="6">
    <source>
        <dbReference type="ARBA" id="ARBA00044208"/>
    </source>
</evidence>
<evidence type="ECO:0000256" key="4">
    <source>
        <dbReference type="ARBA" id="ARBA00022540"/>
    </source>
</evidence>
<keyword evidence="11" id="KW-1185">Reference proteome</keyword>
<evidence type="ECO:0000256" key="1">
    <source>
        <dbReference type="ARBA" id="ARBA00004514"/>
    </source>
</evidence>
<dbReference type="PANTHER" id="PTHR45860">
    <property type="entry name" value="TRANSLATION INITIATION FACTOR EIF-2B SUBUNIT ALPHA"/>
    <property type="match status" value="1"/>
</dbReference>
<dbReference type="InterPro" id="IPR051501">
    <property type="entry name" value="eIF2B_alpha/beta/delta"/>
</dbReference>
<evidence type="ECO:0000256" key="2">
    <source>
        <dbReference type="ARBA" id="ARBA00007251"/>
    </source>
</evidence>
<gene>
    <name evidence="10" type="primary">GCN3</name>
    <name evidence="10" type="ORF">MOBT1_000036</name>
</gene>
<dbReference type="Gene3D" id="3.40.50.10470">
    <property type="entry name" value="Translation initiation factor eif-2b, domain 2"/>
    <property type="match status" value="1"/>
</dbReference>
<name>A0AAF0DVV8_9BASI</name>